<sequence length="242" mass="25123">MSIENHCRQAAASCLFMLLASGAAVAQSASKQSSAPDLASKAMESATKRVDAAIPVVHQLQTDARMQPLLQQAKGMLIIPSYGRAALGVGAQGGGGLLLVRRPDGSWSGPAFYNLGGLTLGLQAGAEAGPIVMVLNNDKAVNTVMKKNNFSLNAAAGLTVINWSKMAQGTVGIGDVVAWSSTKGLFGNVVAVGLSDIRYNQHLTNTFYGRSLSPKDFAAGNIEDPRALPLQQALSEASAMPK</sequence>
<dbReference type="PANTHER" id="PTHR15629">
    <property type="entry name" value="SH3YL1 PROTEIN"/>
    <property type="match status" value="1"/>
</dbReference>
<comment type="caution">
    <text evidence="3">The sequence shown here is derived from an EMBL/GenBank/DDBJ whole genome shotgun (WGS) entry which is preliminary data.</text>
</comment>
<dbReference type="RefSeq" id="WP_071077655.1">
    <property type="nucleotide sequence ID" value="NZ_LFKP01000008.1"/>
</dbReference>
<feature type="domain" description="Ysc84 actin-binding" evidence="2">
    <location>
        <begin position="117"/>
        <end position="237"/>
    </location>
</feature>
<dbReference type="GO" id="GO:0035091">
    <property type="term" value="F:phosphatidylinositol binding"/>
    <property type="evidence" value="ECO:0007669"/>
    <property type="project" value="TreeGrafter"/>
</dbReference>
<gene>
    <name evidence="3" type="ORF">AKG95_15280</name>
</gene>
<dbReference type="CDD" id="cd11524">
    <property type="entry name" value="SYLF"/>
    <property type="match status" value="1"/>
</dbReference>
<name>A0A1S1U8S4_9BURK</name>
<evidence type="ECO:0000259" key="2">
    <source>
        <dbReference type="Pfam" id="PF04366"/>
    </source>
</evidence>
<evidence type="ECO:0000313" key="4">
    <source>
        <dbReference type="Proteomes" id="UP000179840"/>
    </source>
</evidence>
<dbReference type="EMBL" id="LFKP01000008">
    <property type="protein sequence ID" value="OHV96171.1"/>
    <property type="molecule type" value="Genomic_DNA"/>
</dbReference>
<dbReference type="AlphaFoldDB" id="A0A1S1U8S4"/>
<dbReference type="Pfam" id="PF04366">
    <property type="entry name" value="Ysc84"/>
    <property type="match status" value="1"/>
</dbReference>
<organism evidence="3 4">
    <name type="scientific">Janthinobacterium lividum</name>
    <dbReference type="NCBI Taxonomy" id="29581"/>
    <lineage>
        <taxon>Bacteria</taxon>
        <taxon>Pseudomonadati</taxon>
        <taxon>Pseudomonadota</taxon>
        <taxon>Betaproteobacteria</taxon>
        <taxon>Burkholderiales</taxon>
        <taxon>Oxalobacteraceae</taxon>
        <taxon>Janthinobacterium</taxon>
    </lineage>
</organism>
<dbReference type="InterPro" id="IPR051702">
    <property type="entry name" value="SH3_domain_YSC84-like"/>
</dbReference>
<protein>
    <recommendedName>
        <fullName evidence="2">Ysc84 actin-binding domain-containing protein</fullName>
    </recommendedName>
</protein>
<feature type="chain" id="PRO_5010269482" description="Ysc84 actin-binding domain-containing protein" evidence="1">
    <location>
        <begin position="27"/>
        <end position="242"/>
    </location>
</feature>
<dbReference type="PANTHER" id="PTHR15629:SF2">
    <property type="entry name" value="SH3 DOMAIN-CONTAINING YSC84-LIKE PROTEIN 1"/>
    <property type="match status" value="1"/>
</dbReference>
<reference evidence="3 4" key="1">
    <citation type="submission" date="2015-06" db="EMBL/GenBank/DDBJ databases">
        <title>Draft genome sequencing of a biphenyl-degrading bacterium, Janthinobacterium lividum MEG1.</title>
        <authorList>
            <person name="Shimodaira J."/>
            <person name="Hatta T."/>
        </authorList>
    </citation>
    <scope>NUCLEOTIDE SEQUENCE [LARGE SCALE GENOMIC DNA]</scope>
    <source>
        <strain evidence="3 4">MEG1</strain>
    </source>
</reference>
<dbReference type="Proteomes" id="UP000179840">
    <property type="component" value="Unassembled WGS sequence"/>
</dbReference>
<proteinExistence type="predicted"/>
<feature type="signal peptide" evidence="1">
    <location>
        <begin position="1"/>
        <end position="26"/>
    </location>
</feature>
<accession>A0A1S1U8S4</accession>
<evidence type="ECO:0000313" key="3">
    <source>
        <dbReference type="EMBL" id="OHV96171.1"/>
    </source>
</evidence>
<evidence type="ECO:0000256" key="1">
    <source>
        <dbReference type="SAM" id="SignalP"/>
    </source>
</evidence>
<keyword evidence="1" id="KW-0732">Signal</keyword>
<dbReference type="InterPro" id="IPR007461">
    <property type="entry name" value="Ysc84_actin-binding"/>
</dbReference>